<dbReference type="Gene3D" id="1.10.150.130">
    <property type="match status" value="1"/>
</dbReference>
<dbReference type="InterPro" id="IPR011010">
    <property type="entry name" value="DNA_brk_join_enz"/>
</dbReference>
<dbReference type="GO" id="GO:0015074">
    <property type="term" value="P:DNA integration"/>
    <property type="evidence" value="ECO:0007669"/>
    <property type="project" value="UniProtKB-KW"/>
</dbReference>
<dbReference type="PANTHER" id="PTHR30629">
    <property type="entry name" value="PROPHAGE INTEGRASE"/>
    <property type="match status" value="1"/>
</dbReference>
<reference evidence="7 8" key="1">
    <citation type="submission" date="2015-05" db="EMBL/GenBank/DDBJ databases">
        <title>Genome sequencing and analysis of members of genus Stenotrophomonas.</title>
        <authorList>
            <person name="Patil P.P."/>
            <person name="Midha S."/>
            <person name="Patil P.B."/>
        </authorList>
    </citation>
    <scope>NUCLEOTIDE SEQUENCE [LARGE SCALE GENOMIC DNA]</scope>
    <source>
        <strain evidence="7 8">DSM 24757</strain>
    </source>
</reference>
<name>A0A0R0D7J2_9GAMM</name>
<evidence type="ECO:0000256" key="3">
    <source>
        <dbReference type="ARBA" id="ARBA00023125"/>
    </source>
</evidence>
<dbReference type="InterPro" id="IPR013762">
    <property type="entry name" value="Integrase-like_cat_sf"/>
</dbReference>
<organism evidence="7 8">
    <name type="scientific">Stenotrophomonas ginsengisoli</name>
    <dbReference type="NCBI Taxonomy" id="336566"/>
    <lineage>
        <taxon>Bacteria</taxon>
        <taxon>Pseudomonadati</taxon>
        <taxon>Pseudomonadota</taxon>
        <taxon>Gammaproteobacteria</taxon>
        <taxon>Lysobacterales</taxon>
        <taxon>Lysobacteraceae</taxon>
        <taxon>Stenotrophomonas</taxon>
    </lineage>
</organism>
<dbReference type="AlphaFoldDB" id="A0A0R0D7J2"/>
<feature type="coiled-coil region" evidence="5">
    <location>
        <begin position="93"/>
        <end position="122"/>
    </location>
</feature>
<comment type="similarity">
    <text evidence="1">Belongs to the 'phage' integrase family.</text>
</comment>
<dbReference type="PATRIC" id="fig|336566.3.peg.161"/>
<dbReference type="InterPro" id="IPR050808">
    <property type="entry name" value="Phage_Integrase"/>
</dbReference>
<dbReference type="PANTHER" id="PTHR30629:SF2">
    <property type="entry name" value="PROPHAGE INTEGRASE INTS-RELATED"/>
    <property type="match status" value="1"/>
</dbReference>
<dbReference type="Proteomes" id="UP000050956">
    <property type="component" value="Unassembled WGS sequence"/>
</dbReference>
<dbReference type="SUPFAM" id="SSF56349">
    <property type="entry name" value="DNA breaking-rejoining enzymes"/>
    <property type="match status" value="1"/>
</dbReference>
<dbReference type="InterPro" id="IPR038488">
    <property type="entry name" value="Integrase_DNA-bd_sf"/>
</dbReference>
<keyword evidence="3" id="KW-0238">DNA-binding</keyword>
<dbReference type="GO" id="GO:0003677">
    <property type="term" value="F:DNA binding"/>
    <property type="evidence" value="ECO:0007669"/>
    <property type="project" value="UniProtKB-KW"/>
</dbReference>
<accession>A0A0R0D7J2</accession>
<dbReference type="Gene3D" id="3.30.160.390">
    <property type="entry name" value="Integrase, DNA-binding domain"/>
    <property type="match status" value="1"/>
</dbReference>
<dbReference type="EMBL" id="LDJM01000011">
    <property type="protein sequence ID" value="KRG78252.1"/>
    <property type="molecule type" value="Genomic_DNA"/>
</dbReference>
<proteinExistence type="inferred from homology"/>
<protein>
    <recommendedName>
        <fullName evidence="6">Tyr recombinase domain-containing protein</fullName>
    </recommendedName>
</protein>
<evidence type="ECO:0000256" key="4">
    <source>
        <dbReference type="ARBA" id="ARBA00023172"/>
    </source>
</evidence>
<sequence>MAELMAEGLPAKGTTRTVFDNAIPSFAVRISPEGLITFVMIYSSHGQTKRFSIGRYRTEEAAKKSTGRGLTAAEARRQALVLRARIESGEDIAAAKTATKEAAKAERERIREEAEAKRAQREANFGALMTAYVAHLQTLGKNSWREVENAVKKYIINDRKLSQTPAVEITVDTVMPVFHALSKAGKLRTAEKLRAYLRAAFNAARKARTDASMHAFTAFKLTSNPLEYFEISRPKEAVEKAIVAAKLRKRALSAEQLAAYWRRITAPGCRHGELMQLHLITGGQRVAQLARATTADLDPDFNSLMLLDTKGRRKAPTDHLIPLIDSALALISKMNTGAGPYLFTINGGASNASYSAFREAMSEVSSEMVEAGELDRPFTPGIIRKTVETRLQAAGISKEVRGHLLSHGRGGVQAVHYEAYDFFTEKKQALELIRKLCDGLPQDAINVVPIRREA</sequence>
<dbReference type="InterPro" id="IPR025166">
    <property type="entry name" value="Integrase_DNA_bind_dom"/>
</dbReference>
<evidence type="ECO:0000256" key="5">
    <source>
        <dbReference type="SAM" id="Coils"/>
    </source>
</evidence>
<comment type="caution">
    <text evidence="7">The sequence shown here is derived from an EMBL/GenBank/DDBJ whole genome shotgun (WGS) entry which is preliminary data.</text>
</comment>
<evidence type="ECO:0000313" key="8">
    <source>
        <dbReference type="Proteomes" id="UP000050956"/>
    </source>
</evidence>
<gene>
    <name evidence="7" type="ORF">ABB30_04115</name>
</gene>
<keyword evidence="2" id="KW-0229">DNA integration</keyword>
<evidence type="ECO:0000313" key="7">
    <source>
        <dbReference type="EMBL" id="KRG78252.1"/>
    </source>
</evidence>
<keyword evidence="4" id="KW-0233">DNA recombination</keyword>
<dbReference type="GO" id="GO:0006310">
    <property type="term" value="P:DNA recombination"/>
    <property type="evidence" value="ECO:0007669"/>
    <property type="project" value="UniProtKB-KW"/>
</dbReference>
<dbReference type="InterPro" id="IPR002104">
    <property type="entry name" value="Integrase_catalytic"/>
</dbReference>
<evidence type="ECO:0000259" key="6">
    <source>
        <dbReference type="PROSITE" id="PS51898"/>
    </source>
</evidence>
<dbReference type="InterPro" id="IPR010998">
    <property type="entry name" value="Integrase_recombinase_N"/>
</dbReference>
<feature type="domain" description="Tyr recombinase" evidence="6">
    <location>
        <begin position="247"/>
        <end position="433"/>
    </location>
</feature>
<keyword evidence="8" id="KW-1185">Reference proteome</keyword>
<evidence type="ECO:0000256" key="2">
    <source>
        <dbReference type="ARBA" id="ARBA00022908"/>
    </source>
</evidence>
<keyword evidence="5" id="KW-0175">Coiled coil</keyword>
<dbReference type="PROSITE" id="PS51898">
    <property type="entry name" value="TYR_RECOMBINASE"/>
    <property type="match status" value="1"/>
</dbReference>
<dbReference type="Gene3D" id="1.10.443.10">
    <property type="entry name" value="Intergrase catalytic core"/>
    <property type="match status" value="1"/>
</dbReference>
<evidence type="ECO:0000256" key="1">
    <source>
        <dbReference type="ARBA" id="ARBA00008857"/>
    </source>
</evidence>
<dbReference type="STRING" id="336566.ABB30_04115"/>
<dbReference type="Pfam" id="PF13356">
    <property type="entry name" value="Arm-DNA-bind_3"/>
    <property type="match status" value="1"/>
</dbReference>